<dbReference type="RefSeq" id="WP_172553427.1">
    <property type="nucleotide sequence ID" value="NZ_CP035727.2"/>
</dbReference>
<organism evidence="1 2">
    <name type="scientific">Bacillus thuringiensis serovar andalousiensis</name>
    <dbReference type="NCBI Taxonomy" id="257985"/>
    <lineage>
        <taxon>Bacteria</taxon>
        <taxon>Bacillati</taxon>
        <taxon>Bacillota</taxon>
        <taxon>Bacilli</taxon>
        <taxon>Bacillales</taxon>
        <taxon>Bacillaceae</taxon>
        <taxon>Bacillus</taxon>
        <taxon>Bacillus cereus group</taxon>
    </lineage>
</organism>
<dbReference type="InterPro" id="IPR010982">
    <property type="entry name" value="Lambda_DNA-bd_dom_sf"/>
</dbReference>
<sequence length="73" mass="8397">MLYNLKAEMIRHNITVTQIANCIGKDEKTVRNKLKGNSAITFPEAVKIQRDFFSDFPMKYLFSDKEAGRKVVS</sequence>
<evidence type="ECO:0000313" key="2">
    <source>
        <dbReference type="Proteomes" id="UP000501374"/>
    </source>
</evidence>
<name>A0A6H0TDQ6_BACTU</name>
<accession>A0A6H0TDQ6</accession>
<dbReference type="SUPFAM" id="SSF47413">
    <property type="entry name" value="lambda repressor-like DNA-binding domains"/>
    <property type="match status" value="1"/>
</dbReference>
<dbReference type="EMBL" id="CP035727">
    <property type="protein sequence ID" value="QIW18559.1"/>
    <property type="molecule type" value="Genomic_DNA"/>
</dbReference>
<protein>
    <submittedName>
        <fullName evidence="1">XRE family transcriptional regulator</fullName>
    </submittedName>
</protein>
<dbReference type="Proteomes" id="UP000501374">
    <property type="component" value="Chromosome"/>
</dbReference>
<evidence type="ECO:0000313" key="1">
    <source>
        <dbReference type="EMBL" id="QIW18559.1"/>
    </source>
</evidence>
<dbReference type="AlphaFoldDB" id="A0A6H0TDQ6"/>
<reference evidence="2" key="1">
    <citation type="submission" date="2019-02" db="EMBL/GenBank/DDBJ databases">
        <title>Structural and Functional analysis of Lanthipeptide from Bacillus thuringiensis serovar andalousiensis B23193.</title>
        <authorList>
            <person name="Andreeva J.V."/>
            <person name="Grigoreva A."/>
        </authorList>
    </citation>
    <scope>NUCLEOTIDE SEQUENCE [LARGE SCALE GENOMIC DNA]</scope>
    <source>
        <strain evidence="2">B23193</strain>
    </source>
</reference>
<proteinExistence type="predicted"/>
<dbReference type="GO" id="GO:0003677">
    <property type="term" value="F:DNA binding"/>
    <property type="evidence" value="ECO:0007669"/>
    <property type="project" value="InterPro"/>
</dbReference>
<gene>
    <name evidence="1" type="ORF">EVG22_08815</name>
</gene>